<keyword evidence="1" id="KW-1133">Transmembrane helix</keyword>
<evidence type="ECO:0000313" key="3">
    <source>
        <dbReference type="Proteomes" id="UP000243876"/>
    </source>
</evidence>
<sequence>MPMGPKTISYEDEENYVELDMDEYAERLRMGGGGGQEGAAEEHNGEGRVPLNRRAYERIVLFGLAAVLTSFLIFSGRKAKVRGRLVKEAKVEGLGSKNPPRSNIPLHSFRANLKRGSRLRDELPARPTIEELPLDGPVWANVGRHLQFNSHVNHITDELLTALFGWRRKKFVAVHLRQGDFLTLGRASSAMDEVVETFPAGVKQVQTALQARRKRSKELPVLFATDSGDPAFIAKLSKRGWIHINHIEFATTARFGGWSSGVLDSAILSRAEGFLGCDLLSLSCGAREMGLTVLVCECRTRQSTFSSVAARRVESWNGGVTAIVG</sequence>
<feature type="transmembrane region" description="Helical" evidence="1">
    <location>
        <begin position="55"/>
        <end position="74"/>
    </location>
</feature>
<keyword evidence="1" id="KW-0812">Transmembrane</keyword>
<feature type="non-terminal residue" evidence="2">
    <location>
        <position position="1"/>
    </location>
</feature>
<organism evidence="2 3">
    <name type="scientific">Sporidiobolus salmonicolor</name>
    <name type="common">Yeast-like fungus</name>
    <name type="synonym">Sporobolomyces salmonicolor</name>
    <dbReference type="NCBI Taxonomy" id="5005"/>
    <lineage>
        <taxon>Eukaryota</taxon>
        <taxon>Fungi</taxon>
        <taxon>Dikarya</taxon>
        <taxon>Basidiomycota</taxon>
        <taxon>Pucciniomycotina</taxon>
        <taxon>Microbotryomycetes</taxon>
        <taxon>Sporidiobolales</taxon>
        <taxon>Sporidiobolaceae</taxon>
        <taxon>Sporobolomyces</taxon>
    </lineage>
</organism>
<keyword evidence="1" id="KW-0472">Membrane</keyword>
<keyword evidence="3" id="KW-1185">Reference proteome</keyword>
<dbReference type="OrthoDB" id="423313at2759"/>
<proteinExistence type="predicted"/>
<dbReference type="CDD" id="cd11296">
    <property type="entry name" value="O-FucT_like"/>
    <property type="match status" value="1"/>
</dbReference>
<evidence type="ECO:0000256" key="1">
    <source>
        <dbReference type="SAM" id="Phobius"/>
    </source>
</evidence>
<evidence type="ECO:0000313" key="2">
    <source>
        <dbReference type="EMBL" id="CEQ42044.1"/>
    </source>
</evidence>
<gene>
    <name evidence="2" type="primary">SPOSA6832_03817</name>
</gene>
<accession>A0A0D6EQ08</accession>
<dbReference type="EMBL" id="CENE01000020">
    <property type="protein sequence ID" value="CEQ42044.1"/>
    <property type="molecule type" value="Genomic_DNA"/>
</dbReference>
<name>A0A0D6EQ08_SPOSA</name>
<dbReference type="AlphaFoldDB" id="A0A0D6EQ08"/>
<dbReference type="Proteomes" id="UP000243876">
    <property type="component" value="Unassembled WGS sequence"/>
</dbReference>
<dbReference type="Gene3D" id="3.40.50.11350">
    <property type="match status" value="1"/>
</dbReference>
<reference evidence="3" key="1">
    <citation type="submission" date="2015-02" db="EMBL/GenBank/DDBJ databases">
        <authorList>
            <person name="Gon?alves P."/>
        </authorList>
    </citation>
    <scope>NUCLEOTIDE SEQUENCE [LARGE SCALE GENOMIC DNA]</scope>
</reference>
<protein>
    <submittedName>
        <fullName evidence="2">SPOSA6832_03817-mRNA-1:cds</fullName>
    </submittedName>
</protein>